<dbReference type="InterPro" id="IPR003657">
    <property type="entry name" value="WRKY_dom"/>
</dbReference>
<name>A0AAE1TF00_9FABA</name>
<dbReference type="PROSITE" id="PS50811">
    <property type="entry name" value="WRKY"/>
    <property type="match status" value="1"/>
</dbReference>
<feature type="domain" description="WRKY" evidence="7">
    <location>
        <begin position="50"/>
        <end position="116"/>
    </location>
</feature>
<sequence length="261" mass="29491">MGDNGSASPKLESEASPELSAKESQPLKKRKTVQKTVVTVRVGENASKLKNEGLASDSWSWRKYGQKPIKGSPYPRGYYKCSTSKGCSARKQVERCRIDGSMFIVTYTSTHNHLPPDRPSNSNLNLAQESQNQAIENLSETSKAGDQEEKEREMDHKPLAGRDQCEKEENFYYLQSPIQCSEDIIVDQEDPFELNPEKGRGRIDLLLDKELPSNSELKNPSTPKSEEHDFFDELEELPISSPFLNFMSRNFSEERIVVAPS</sequence>
<feature type="region of interest" description="Disordered" evidence="6">
    <location>
        <begin position="1"/>
        <end position="33"/>
    </location>
</feature>
<comment type="caution">
    <text evidence="8">The sequence shown here is derived from an EMBL/GenBank/DDBJ whole genome shotgun (WGS) entry which is preliminary data.</text>
</comment>
<dbReference type="InterPro" id="IPR036576">
    <property type="entry name" value="WRKY_dom_sf"/>
</dbReference>
<comment type="subcellular location">
    <subcellularLocation>
        <location evidence="1">Nucleus</location>
    </subcellularLocation>
</comment>
<dbReference type="PANTHER" id="PTHR32096:SF18">
    <property type="entry name" value="DISEASE RESISTANCE PROTEIN RRS1B-RELATED"/>
    <property type="match status" value="1"/>
</dbReference>
<dbReference type="Pfam" id="PF03106">
    <property type="entry name" value="WRKY"/>
    <property type="match status" value="1"/>
</dbReference>
<proteinExistence type="predicted"/>
<keyword evidence="3" id="KW-0238">DNA-binding</keyword>
<keyword evidence="5" id="KW-0539">Nucleus</keyword>
<dbReference type="InterPro" id="IPR044810">
    <property type="entry name" value="WRKY_plant"/>
</dbReference>
<dbReference type="GO" id="GO:0003700">
    <property type="term" value="F:DNA-binding transcription factor activity"/>
    <property type="evidence" value="ECO:0007669"/>
    <property type="project" value="InterPro"/>
</dbReference>
<dbReference type="SMART" id="SM00774">
    <property type="entry name" value="WRKY"/>
    <property type="match status" value="1"/>
</dbReference>
<dbReference type="FunFam" id="2.20.25.80:FF:000004">
    <property type="entry name" value="WRKY transcription factor 65"/>
    <property type="match status" value="1"/>
</dbReference>
<evidence type="ECO:0000259" key="7">
    <source>
        <dbReference type="PROSITE" id="PS50811"/>
    </source>
</evidence>
<evidence type="ECO:0000313" key="9">
    <source>
        <dbReference type="Proteomes" id="UP001293593"/>
    </source>
</evidence>
<reference evidence="8" key="1">
    <citation type="submission" date="2023-10" db="EMBL/GenBank/DDBJ databases">
        <title>Chromosome-level genome of the transformable northern wattle, Acacia crassicarpa.</title>
        <authorList>
            <person name="Massaro I."/>
            <person name="Sinha N.R."/>
            <person name="Poethig S."/>
            <person name="Leichty A.R."/>
        </authorList>
    </citation>
    <scope>NUCLEOTIDE SEQUENCE</scope>
    <source>
        <strain evidence="8">Acra3RX</strain>
        <tissue evidence="8">Leaf</tissue>
    </source>
</reference>
<keyword evidence="4" id="KW-0804">Transcription</keyword>
<dbReference type="SUPFAM" id="SSF118290">
    <property type="entry name" value="WRKY DNA-binding domain"/>
    <property type="match status" value="1"/>
</dbReference>
<evidence type="ECO:0000256" key="6">
    <source>
        <dbReference type="SAM" id="MobiDB-lite"/>
    </source>
</evidence>
<organism evidence="8 9">
    <name type="scientific">Acacia crassicarpa</name>
    <name type="common">northern wattle</name>
    <dbReference type="NCBI Taxonomy" id="499986"/>
    <lineage>
        <taxon>Eukaryota</taxon>
        <taxon>Viridiplantae</taxon>
        <taxon>Streptophyta</taxon>
        <taxon>Embryophyta</taxon>
        <taxon>Tracheophyta</taxon>
        <taxon>Spermatophyta</taxon>
        <taxon>Magnoliopsida</taxon>
        <taxon>eudicotyledons</taxon>
        <taxon>Gunneridae</taxon>
        <taxon>Pentapetalae</taxon>
        <taxon>rosids</taxon>
        <taxon>fabids</taxon>
        <taxon>Fabales</taxon>
        <taxon>Fabaceae</taxon>
        <taxon>Caesalpinioideae</taxon>
        <taxon>mimosoid clade</taxon>
        <taxon>Acacieae</taxon>
        <taxon>Acacia</taxon>
    </lineage>
</organism>
<evidence type="ECO:0000256" key="4">
    <source>
        <dbReference type="ARBA" id="ARBA00023163"/>
    </source>
</evidence>
<protein>
    <recommendedName>
        <fullName evidence="7">WRKY domain-containing protein</fullName>
    </recommendedName>
</protein>
<dbReference type="GO" id="GO:0000976">
    <property type="term" value="F:transcription cis-regulatory region binding"/>
    <property type="evidence" value="ECO:0007669"/>
    <property type="project" value="TreeGrafter"/>
</dbReference>
<accession>A0AAE1TF00</accession>
<evidence type="ECO:0000256" key="1">
    <source>
        <dbReference type="ARBA" id="ARBA00004123"/>
    </source>
</evidence>
<dbReference type="GO" id="GO:0005634">
    <property type="term" value="C:nucleus"/>
    <property type="evidence" value="ECO:0007669"/>
    <property type="project" value="UniProtKB-SubCell"/>
</dbReference>
<keyword evidence="2" id="KW-0805">Transcription regulation</keyword>
<evidence type="ECO:0000313" key="8">
    <source>
        <dbReference type="EMBL" id="KAK4282573.1"/>
    </source>
</evidence>
<dbReference type="AlphaFoldDB" id="A0AAE1TF00"/>
<dbReference type="Proteomes" id="UP001293593">
    <property type="component" value="Unassembled WGS sequence"/>
</dbReference>
<dbReference type="EMBL" id="JAWXYG010000002">
    <property type="protein sequence ID" value="KAK4282573.1"/>
    <property type="molecule type" value="Genomic_DNA"/>
</dbReference>
<evidence type="ECO:0000256" key="5">
    <source>
        <dbReference type="ARBA" id="ARBA00023242"/>
    </source>
</evidence>
<evidence type="ECO:0000256" key="3">
    <source>
        <dbReference type="ARBA" id="ARBA00023125"/>
    </source>
</evidence>
<feature type="compositionally biased region" description="Basic and acidic residues" evidence="6">
    <location>
        <begin position="143"/>
        <end position="163"/>
    </location>
</feature>
<dbReference type="Gene3D" id="2.20.25.80">
    <property type="entry name" value="WRKY domain"/>
    <property type="match status" value="1"/>
</dbReference>
<feature type="region of interest" description="Disordered" evidence="6">
    <location>
        <begin position="137"/>
        <end position="163"/>
    </location>
</feature>
<gene>
    <name evidence="8" type="ORF">QN277_013934</name>
</gene>
<dbReference type="PANTHER" id="PTHR32096">
    <property type="entry name" value="WRKY TRANSCRIPTION FACTOR 30-RELATED-RELATED"/>
    <property type="match status" value="1"/>
</dbReference>
<keyword evidence="9" id="KW-1185">Reference proteome</keyword>
<evidence type="ECO:0000256" key="2">
    <source>
        <dbReference type="ARBA" id="ARBA00023015"/>
    </source>
</evidence>